<dbReference type="InterPro" id="IPR013656">
    <property type="entry name" value="PAS_4"/>
</dbReference>
<dbReference type="InterPro" id="IPR000700">
    <property type="entry name" value="PAS-assoc_C"/>
</dbReference>
<dbReference type="Pfam" id="PF00989">
    <property type="entry name" value="PAS"/>
    <property type="match status" value="1"/>
</dbReference>
<feature type="domain" description="Histidine kinase" evidence="10">
    <location>
        <begin position="521"/>
        <end position="740"/>
    </location>
</feature>
<organism evidence="14 15">
    <name type="scientific">Limnoglobus roseus</name>
    <dbReference type="NCBI Taxonomy" id="2598579"/>
    <lineage>
        <taxon>Bacteria</taxon>
        <taxon>Pseudomonadati</taxon>
        <taxon>Planctomycetota</taxon>
        <taxon>Planctomycetia</taxon>
        <taxon>Gemmatales</taxon>
        <taxon>Gemmataceae</taxon>
        <taxon>Limnoglobus</taxon>
    </lineage>
</organism>
<dbReference type="RefSeq" id="WP_149112229.1">
    <property type="nucleotide sequence ID" value="NZ_CP042425.1"/>
</dbReference>
<evidence type="ECO:0000256" key="4">
    <source>
        <dbReference type="ARBA" id="ARBA00022679"/>
    </source>
</evidence>
<dbReference type="InterPro" id="IPR036890">
    <property type="entry name" value="HATPase_C_sf"/>
</dbReference>
<feature type="domain" description="Response regulatory" evidence="11">
    <location>
        <begin position="761"/>
        <end position="877"/>
    </location>
</feature>
<dbReference type="PANTHER" id="PTHR43065">
    <property type="entry name" value="SENSOR HISTIDINE KINASE"/>
    <property type="match status" value="1"/>
</dbReference>
<keyword evidence="8" id="KW-0902">Two-component regulatory system</keyword>
<dbReference type="SMART" id="SM00091">
    <property type="entry name" value="PAS"/>
    <property type="match status" value="3"/>
</dbReference>
<dbReference type="Proteomes" id="UP000324974">
    <property type="component" value="Chromosome"/>
</dbReference>
<dbReference type="EC" id="2.7.13.3" evidence="2"/>
<dbReference type="SMART" id="SM00448">
    <property type="entry name" value="REC"/>
    <property type="match status" value="2"/>
</dbReference>
<dbReference type="EMBL" id="CP042425">
    <property type="protein sequence ID" value="QEL17643.1"/>
    <property type="molecule type" value="Genomic_DNA"/>
</dbReference>
<feature type="modified residue" description="4-aspartylphosphate" evidence="9">
    <location>
        <position position="55"/>
    </location>
</feature>
<dbReference type="OrthoDB" id="5287556at2"/>
<evidence type="ECO:0000259" key="10">
    <source>
        <dbReference type="PROSITE" id="PS50109"/>
    </source>
</evidence>
<proteinExistence type="predicted"/>
<dbReference type="NCBIfam" id="TIGR00229">
    <property type="entry name" value="sensory_box"/>
    <property type="match status" value="3"/>
</dbReference>
<keyword evidence="7" id="KW-0067">ATP-binding</keyword>
<dbReference type="AlphaFoldDB" id="A0A5C1AHC0"/>
<dbReference type="PROSITE" id="PS50113">
    <property type="entry name" value="PAC"/>
    <property type="match status" value="2"/>
</dbReference>
<dbReference type="SMART" id="SM00086">
    <property type="entry name" value="PAC"/>
    <property type="match status" value="2"/>
</dbReference>
<keyword evidence="6 14" id="KW-0418">Kinase</keyword>
<dbReference type="InterPro" id="IPR036097">
    <property type="entry name" value="HisK_dim/P_sf"/>
</dbReference>
<dbReference type="Gene3D" id="3.30.450.20">
    <property type="entry name" value="PAS domain"/>
    <property type="match status" value="3"/>
</dbReference>
<evidence type="ECO:0000313" key="15">
    <source>
        <dbReference type="Proteomes" id="UP000324974"/>
    </source>
</evidence>
<keyword evidence="3 9" id="KW-0597">Phosphoprotein</keyword>
<dbReference type="GO" id="GO:0006355">
    <property type="term" value="P:regulation of DNA-templated transcription"/>
    <property type="evidence" value="ECO:0007669"/>
    <property type="project" value="InterPro"/>
</dbReference>
<dbReference type="PRINTS" id="PR00344">
    <property type="entry name" value="BCTRLSENSOR"/>
</dbReference>
<dbReference type="PROSITE" id="PS50109">
    <property type="entry name" value="HIS_KIN"/>
    <property type="match status" value="1"/>
</dbReference>
<dbReference type="InterPro" id="IPR013767">
    <property type="entry name" value="PAS_fold"/>
</dbReference>
<dbReference type="CDD" id="cd00082">
    <property type="entry name" value="HisKA"/>
    <property type="match status" value="1"/>
</dbReference>
<feature type="domain" description="PAS" evidence="12">
    <location>
        <begin position="258"/>
        <end position="331"/>
    </location>
</feature>
<feature type="modified residue" description="4-aspartylphosphate" evidence="9">
    <location>
        <position position="812"/>
    </location>
</feature>
<dbReference type="Gene3D" id="3.40.50.2300">
    <property type="match status" value="2"/>
</dbReference>
<evidence type="ECO:0000259" key="11">
    <source>
        <dbReference type="PROSITE" id="PS50110"/>
    </source>
</evidence>
<dbReference type="Pfam" id="PF02518">
    <property type="entry name" value="HATPase_c"/>
    <property type="match status" value="1"/>
</dbReference>
<protein>
    <recommendedName>
        <fullName evidence="2">histidine kinase</fullName>
        <ecNumber evidence="2">2.7.13.3</ecNumber>
    </recommendedName>
</protein>
<dbReference type="PANTHER" id="PTHR43065:SF42">
    <property type="entry name" value="TWO-COMPONENT SENSOR PPRA"/>
    <property type="match status" value="1"/>
</dbReference>
<reference evidence="15" key="1">
    <citation type="submission" date="2019-08" db="EMBL/GenBank/DDBJ databases">
        <title>Limnoglobus roseus gen. nov., sp. nov., a novel freshwater planctomycete with a giant genome from the family Gemmataceae.</title>
        <authorList>
            <person name="Kulichevskaya I.S."/>
            <person name="Naumoff D.G."/>
            <person name="Miroshnikov K."/>
            <person name="Ivanova A."/>
            <person name="Philippov D.A."/>
            <person name="Hakobyan A."/>
            <person name="Rijpstra I.C."/>
            <person name="Sinninghe Damste J.S."/>
            <person name="Liesack W."/>
            <person name="Dedysh S.N."/>
        </authorList>
    </citation>
    <scope>NUCLEOTIDE SEQUENCE [LARGE SCALE GENOMIC DNA]</scope>
    <source>
        <strain evidence="15">PX52</strain>
    </source>
</reference>
<dbReference type="KEGG" id="lrs:PX52LOC_04641"/>
<dbReference type="SUPFAM" id="SSF47384">
    <property type="entry name" value="Homodimeric domain of signal transducing histidine kinase"/>
    <property type="match status" value="1"/>
</dbReference>
<feature type="domain" description="PAC" evidence="13">
    <location>
        <begin position="456"/>
        <end position="508"/>
    </location>
</feature>
<dbReference type="SUPFAM" id="SSF55874">
    <property type="entry name" value="ATPase domain of HSP90 chaperone/DNA topoisomerase II/histidine kinase"/>
    <property type="match status" value="1"/>
</dbReference>
<dbReference type="InterPro" id="IPR001610">
    <property type="entry name" value="PAC"/>
</dbReference>
<evidence type="ECO:0000313" key="14">
    <source>
        <dbReference type="EMBL" id="QEL17643.1"/>
    </source>
</evidence>
<dbReference type="GO" id="GO:0005524">
    <property type="term" value="F:ATP binding"/>
    <property type="evidence" value="ECO:0007669"/>
    <property type="project" value="UniProtKB-KW"/>
</dbReference>
<dbReference type="Gene3D" id="1.10.287.130">
    <property type="match status" value="1"/>
</dbReference>
<comment type="catalytic activity">
    <reaction evidence="1">
        <text>ATP + protein L-histidine = ADP + protein N-phospho-L-histidine.</text>
        <dbReference type="EC" id="2.7.13.3"/>
    </reaction>
</comment>
<dbReference type="InterPro" id="IPR001789">
    <property type="entry name" value="Sig_transdc_resp-reg_receiver"/>
</dbReference>
<dbReference type="SUPFAM" id="SSF55785">
    <property type="entry name" value="PYP-like sensor domain (PAS domain)"/>
    <property type="match status" value="3"/>
</dbReference>
<gene>
    <name evidence="14" type="ORF">PX52LOC_04641</name>
</gene>
<feature type="domain" description="Response regulatory" evidence="11">
    <location>
        <begin position="8"/>
        <end position="123"/>
    </location>
</feature>
<dbReference type="InterPro" id="IPR004358">
    <property type="entry name" value="Sig_transdc_His_kin-like_C"/>
</dbReference>
<dbReference type="CDD" id="cd00130">
    <property type="entry name" value="PAS"/>
    <property type="match status" value="2"/>
</dbReference>
<dbReference type="PROSITE" id="PS50110">
    <property type="entry name" value="RESPONSE_REGULATORY"/>
    <property type="match status" value="2"/>
</dbReference>
<dbReference type="GO" id="GO:0000155">
    <property type="term" value="F:phosphorelay sensor kinase activity"/>
    <property type="evidence" value="ECO:0007669"/>
    <property type="project" value="InterPro"/>
</dbReference>
<evidence type="ECO:0000256" key="6">
    <source>
        <dbReference type="ARBA" id="ARBA00022777"/>
    </source>
</evidence>
<dbReference type="Pfam" id="PF00512">
    <property type="entry name" value="HisKA"/>
    <property type="match status" value="1"/>
</dbReference>
<evidence type="ECO:0000256" key="5">
    <source>
        <dbReference type="ARBA" id="ARBA00022741"/>
    </source>
</evidence>
<dbReference type="SMART" id="SM00387">
    <property type="entry name" value="HATPase_c"/>
    <property type="match status" value="1"/>
</dbReference>
<dbReference type="InterPro" id="IPR003661">
    <property type="entry name" value="HisK_dim/P_dom"/>
</dbReference>
<evidence type="ECO:0000256" key="2">
    <source>
        <dbReference type="ARBA" id="ARBA00012438"/>
    </source>
</evidence>
<keyword evidence="15" id="KW-1185">Reference proteome</keyword>
<dbReference type="SUPFAM" id="SSF52172">
    <property type="entry name" value="CheY-like"/>
    <property type="match status" value="2"/>
</dbReference>
<dbReference type="InterPro" id="IPR011006">
    <property type="entry name" value="CheY-like_superfamily"/>
</dbReference>
<evidence type="ECO:0000256" key="1">
    <source>
        <dbReference type="ARBA" id="ARBA00000085"/>
    </source>
</evidence>
<evidence type="ECO:0000259" key="13">
    <source>
        <dbReference type="PROSITE" id="PS50113"/>
    </source>
</evidence>
<keyword evidence="5" id="KW-0547">Nucleotide-binding</keyword>
<evidence type="ECO:0000256" key="3">
    <source>
        <dbReference type="ARBA" id="ARBA00022553"/>
    </source>
</evidence>
<feature type="domain" description="PAS" evidence="12">
    <location>
        <begin position="383"/>
        <end position="453"/>
    </location>
</feature>
<dbReference type="InterPro" id="IPR000014">
    <property type="entry name" value="PAS"/>
</dbReference>
<evidence type="ECO:0000256" key="9">
    <source>
        <dbReference type="PROSITE-ProRule" id="PRU00169"/>
    </source>
</evidence>
<dbReference type="Pfam" id="PF00072">
    <property type="entry name" value="Response_reg"/>
    <property type="match status" value="2"/>
</dbReference>
<evidence type="ECO:0000259" key="12">
    <source>
        <dbReference type="PROSITE" id="PS50112"/>
    </source>
</evidence>
<evidence type="ECO:0000256" key="8">
    <source>
        <dbReference type="ARBA" id="ARBA00023012"/>
    </source>
</evidence>
<dbReference type="InterPro" id="IPR005467">
    <property type="entry name" value="His_kinase_dom"/>
</dbReference>
<sequence length="881" mass="93710">MAQPQPFTILCVDDSEDNRQSSAVLLELAGYRTLEAGTGAEALRLVAGADLVLLDVRLPDVSGLEVCRRIKADPATALVPVILLSGVFTRSDDRADGLEGGGDAYLTKPAKPRELLGQVKALLRVRQAERRASESLALLDTLFENAPVGLGFIDRWFRYVRANTALAAAAGIPAAEMAGQTVSAVVPDLWPHVEPIYRRILSGDLSSSSQDVFGETRARPGQVRHWLASHYPVALGGEVLGVGTIVHDVTDRKQTEDALRLRDRAIQAVDAGVIITDALQPNNPIVYASPAFERVTGFVGEEAIGRNCRFLQGPGTDPLAVAALRDAVREGRSCDVEVLNYRKDGTTFWNQVLISPVRDDAGRLTHFVGVQTDVTARKTADESLARLAAIVQGSRDAILSTTLSGVITSWNDGAAKMLGYAAAEVVGQHQLLLAPPDKADDMESALRRVGRGESVPPFPTVWLGRNGRPVDVMVSVSPIRDRDGRVAGASKVVQDITGVRHLEDQLRQAQKMEAVGQLAGGVAHDFNNLLTVITGYTELILEDLPPDSPTRDLLVEIHKAGVRSAGLTRQLLAFSRKQVLTPKLLDLNEVVRETEKMLRRVIGEDVRLGVDLQPHPGWVLADQGQLEQVILNLAVNARDAMPRGGGLTITTRTAPADHGGAGPRSGPAVVLSVADTGVGMTDAVKARIFEPFFTTKAVGHGTGLGLAVVHGVVAQSGGRVEVDSAPGRGTVFRIFLPLAEQPGGQSAGRSGVRGMARGTGTILVVEDEAAVRALTRHILQAAGYSVLEAADGEGAVRVAAGHPGTIDVLVTDVVMPGAGGREVADRLRGLRPGLKVLYLSGYTSDAVIRHGIETHKVNFLQKPFSPAALAAKVRDVLDGNR</sequence>
<dbReference type="PROSITE" id="PS50112">
    <property type="entry name" value="PAS"/>
    <property type="match status" value="2"/>
</dbReference>
<accession>A0A5C1AHC0</accession>
<name>A0A5C1AHC0_9BACT</name>
<dbReference type="InterPro" id="IPR035965">
    <property type="entry name" value="PAS-like_dom_sf"/>
</dbReference>
<dbReference type="Pfam" id="PF08448">
    <property type="entry name" value="PAS_4"/>
    <property type="match status" value="1"/>
</dbReference>
<keyword evidence="4" id="KW-0808">Transferase</keyword>
<dbReference type="Gene3D" id="3.30.565.10">
    <property type="entry name" value="Histidine kinase-like ATPase, C-terminal domain"/>
    <property type="match status" value="1"/>
</dbReference>
<dbReference type="InterPro" id="IPR003594">
    <property type="entry name" value="HATPase_dom"/>
</dbReference>
<dbReference type="SMART" id="SM00388">
    <property type="entry name" value="HisKA"/>
    <property type="match status" value="1"/>
</dbReference>
<feature type="domain" description="PAC" evidence="13">
    <location>
        <begin position="332"/>
        <end position="386"/>
    </location>
</feature>
<dbReference type="Pfam" id="PF13426">
    <property type="entry name" value="PAS_9"/>
    <property type="match status" value="1"/>
</dbReference>
<evidence type="ECO:0000256" key="7">
    <source>
        <dbReference type="ARBA" id="ARBA00022840"/>
    </source>
</evidence>